<dbReference type="RefSeq" id="WP_286662287.1">
    <property type="nucleotide sequence ID" value="NZ_JASZYV010000006.1"/>
</dbReference>
<dbReference type="Pfam" id="PF22124">
    <property type="entry name" value="Glyco_hydro_95_cat"/>
    <property type="match status" value="1"/>
</dbReference>
<evidence type="ECO:0000313" key="3">
    <source>
        <dbReference type="Proteomes" id="UP001174908"/>
    </source>
</evidence>
<name>A0ABT7NGZ7_9BURK</name>
<reference evidence="2" key="1">
    <citation type="submission" date="2023-06" db="EMBL/GenBank/DDBJ databases">
        <authorList>
            <person name="Jiang Y."/>
            <person name="Liu Q."/>
        </authorList>
    </citation>
    <scope>NUCLEOTIDE SEQUENCE</scope>
    <source>
        <strain evidence="2">CGMCC 1.12089</strain>
    </source>
</reference>
<dbReference type="SUPFAM" id="SSF49785">
    <property type="entry name" value="Galactose-binding domain-like"/>
    <property type="match status" value="2"/>
</dbReference>
<dbReference type="EMBL" id="JASZYV010000006">
    <property type="protein sequence ID" value="MDM0047170.1"/>
    <property type="molecule type" value="Genomic_DNA"/>
</dbReference>
<dbReference type="InterPro" id="IPR027414">
    <property type="entry name" value="GH95_N_dom"/>
</dbReference>
<evidence type="ECO:0000313" key="2">
    <source>
        <dbReference type="EMBL" id="MDM0047170.1"/>
    </source>
</evidence>
<keyword evidence="3" id="KW-1185">Reference proteome</keyword>
<dbReference type="Gene3D" id="2.60.120.260">
    <property type="entry name" value="Galactose-binding domain-like"/>
    <property type="match status" value="2"/>
</dbReference>
<dbReference type="InterPro" id="IPR008928">
    <property type="entry name" value="6-hairpin_glycosidase_sf"/>
</dbReference>
<dbReference type="Proteomes" id="UP001174908">
    <property type="component" value="Unassembled WGS sequence"/>
</dbReference>
<dbReference type="Pfam" id="PF22633">
    <property type="entry name" value="F5_F8_type_C_2"/>
    <property type="match status" value="1"/>
</dbReference>
<dbReference type="PROSITE" id="PS50022">
    <property type="entry name" value="FA58C_3"/>
    <property type="match status" value="1"/>
</dbReference>
<feature type="domain" description="F5/8 type C" evidence="1">
    <location>
        <begin position="233"/>
        <end position="386"/>
    </location>
</feature>
<comment type="caution">
    <text evidence="2">The sequence shown here is derived from an EMBL/GenBank/DDBJ whole genome shotgun (WGS) entry which is preliminary data.</text>
</comment>
<organism evidence="2 3">
    <name type="scientific">Variovorax dokdonensis</name>
    <dbReference type="NCBI Taxonomy" id="344883"/>
    <lineage>
        <taxon>Bacteria</taxon>
        <taxon>Pseudomonadati</taxon>
        <taxon>Pseudomonadota</taxon>
        <taxon>Betaproteobacteria</taxon>
        <taxon>Burkholderiales</taxon>
        <taxon>Comamonadaceae</taxon>
        <taxon>Variovorax</taxon>
    </lineage>
</organism>
<dbReference type="InterPro" id="IPR000421">
    <property type="entry name" value="FA58C"/>
</dbReference>
<dbReference type="GO" id="GO:0016787">
    <property type="term" value="F:hydrolase activity"/>
    <property type="evidence" value="ECO:0007669"/>
    <property type="project" value="UniProtKB-KW"/>
</dbReference>
<sequence>MSDSQGRASSARASSVGPVTGPGASTLWYARPAADWESEALPIGNGRLGAMLFGGVTRDTIQFNEQSLWGGANNYDSPNYDMGLTGFGSYLNFGELAIGFGQQQDPTLTSPGMQGAEGQGQGVLRTIDGNAGTKWCIDGPGSLVVWQLDLKAKQAVSSYSLTSADDVPDRDPATWVFSGSMDGSSWVELDRRTLPAPFETRYRTKTFALGATANYRFYRFAFVPRRGVSHFQVANIDLTGVNLAGIAPLYVHSPSGEDFSNGTPDQDISRTVDRNSGTKWCIENPRSPLRWQIDLGTPRALNAYALTSADDVPARDPKRWTLDASNDGHNWVQLDSRNLSGPFPERYQTQSFGFSNNSSYRFYRFSFTPTAGVTHFQVAGISLSGNGFDTAGHPVVAGYRRQLDIAKAVHTTRLVKDGVIITREAFASHVDQLIVLRYVVDKPGALAGLVELTSAQAGASTSASGNQLTFAGVLPNGLKHAAAVRVFNVGGTLSANGREIAFAGVNELIVLLDARTNYRASHAQGWRGADPLPVALQTLGAGASKGFDALQSAHMADVSSLLSTIAIDWGASSAEVEMLPTDHRLARYREKDSAADPRLEQILFNFGRYLLASCSRPGGLPANLQGLWNNSNSPAWASDYHTDINIQMNYWGAETTALSACHLPLVDFLEAGLVPNRTATRRAFGANVRGWTVRMSQSIFGGNGWEWNNVGSAWYAQHLYEHFAFTQDRAYLQRVYPMLKEICEFWQDRLKTRGDGLLVSANGWSPEHGPIEDGVMYDQQMIWDLFQNYIDAADTLGVDRSFRDTVQTMQARLAPNKVGSWGQLQEWQVDRDDPTDVHRHTSHLFAVYPGRQITPAATPALAAAAKVSLKARCGERAGVAFSAASVTGDSRRSWTWPWRCAMFARLGDGMRAGTMVRGLLTYNTNSNLLTTHPPFQIDGNLGIVGAVPEMLLQSHAGMIDLLPACPADWPSGSFTGLRARGGFKVGCTWIGGVVTAFTVVADRPGAADSVKVRVNGQVMTITPQRA</sequence>
<dbReference type="Pfam" id="PF00754">
    <property type="entry name" value="F5_F8_type_C"/>
    <property type="match status" value="1"/>
</dbReference>
<dbReference type="Gene3D" id="2.70.98.50">
    <property type="entry name" value="putative glycoside hydrolase family protein from bacillus halodurans"/>
    <property type="match status" value="1"/>
</dbReference>
<dbReference type="Gene3D" id="1.50.10.10">
    <property type="match status" value="1"/>
</dbReference>
<proteinExistence type="predicted"/>
<dbReference type="InterPro" id="IPR012341">
    <property type="entry name" value="6hp_glycosidase-like_sf"/>
</dbReference>
<dbReference type="InterPro" id="IPR008979">
    <property type="entry name" value="Galactose-bd-like_sf"/>
</dbReference>
<dbReference type="PANTHER" id="PTHR31084">
    <property type="entry name" value="ALPHA-L-FUCOSIDASE 2"/>
    <property type="match status" value="1"/>
</dbReference>
<accession>A0ABT7NGZ7</accession>
<dbReference type="PANTHER" id="PTHR31084:SF0">
    <property type="entry name" value="ALPHA-L-FUCOSIDASE 2"/>
    <property type="match status" value="1"/>
</dbReference>
<keyword evidence="2" id="KW-0378">Hydrolase</keyword>
<gene>
    <name evidence="2" type="ORF">QTH91_21945</name>
</gene>
<protein>
    <submittedName>
        <fullName evidence="2">Glycoside hydrolase N-terminal domain-containing protein</fullName>
    </submittedName>
</protein>
<evidence type="ECO:0000259" key="1">
    <source>
        <dbReference type="PROSITE" id="PS50022"/>
    </source>
</evidence>
<dbReference type="SUPFAM" id="SSF48208">
    <property type="entry name" value="Six-hairpin glycosidases"/>
    <property type="match status" value="1"/>
</dbReference>
<dbReference type="Pfam" id="PF14498">
    <property type="entry name" value="Glyco_hyd_65N_2"/>
    <property type="match status" value="2"/>
</dbReference>
<dbReference type="Pfam" id="PF21307">
    <property type="entry name" value="Glyco_hydro_95_C"/>
    <property type="match status" value="1"/>
</dbReference>
<dbReference type="InterPro" id="IPR049053">
    <property type="entry name" value="AFCA-like_C"/>
</dbReference>
<dbReference type="InterPro" id="IPR054363">
    <property type="entry name" value="GH95_cat"/>
</dbReference>